<organism evidence="1 2">
    <name type="scientific">Compostibacter hankyongensis</name>
    <dbReference type="NCBI Taxonomy" id="1007089"/>
    <lineage>
        <taxon>Bacteria</taxon>
        <taxon>Pseudomonadati</taxon>
        <taxon>Bacteroidota</taxon>
        <taxon>Chitinophagia</taxon>
        <taxon>Chitinophagales</taxon>
        <taxon>Chitinophagaceae</taxon>
        <taxon>Compostibacter</taxon>
    </lineage>
</organism>
<dbReference type="Proteomes" id="UP001501207">
    <property type="component" value="Unassembled WGS sequence"/>
</dbReference>
<proteinExistence type="predicted"/>
<dbReference type="EMBL" id="BAABFN010000001">
    <property type="protein sequence ID" value="GAA4301900.1"/>
    <property type="molecule type" value="Genomic_DNA"/>
</dbReference>
<accession>A0ABP8FF44</accession>
<name>A0ABP8FF44_9BACT</name>
<gene>
    <name evidence="1" type="ORF">GCM10023143_03990</name>
</gene>
<evidence type="ECO:0000313" key="1">
    <source>
        <dbReference type="EMBL" id="GAA4301900.1"/>
    </source>
</evidence>
<reference evidence="2" key="1">
    <citation type="journal article" date="2019" name="Int. J. Syst. Evol. Microbiol.">
        <title>The Global Catalogue of Microorganisms (GCM) 10K type strain sequencing project: providing services to taxonomists for standard genome sequencing and annotation.</title>
        <authorList>
            <consortium name="The Broad Institute Genomics Platform"/>
            <consortium name="The Broad Institute Genome Sequencing Center for Infectious Disease"/>
            <person name="Wu L."/>
            <person name="Ma J."/>
        </authorList>
    </citation>
    <scope>NUCLEOTIDE SEQUENCE [LARGE SCALE GENOMIC DNA]</scope>
    <source>
        <strain evidence="2">JCM 17664</strain>
    </source>
</reference>
<evidence type="ECO:0008006" key="3">
    <source>
        <dbReference type="Google" id="ProtNLM"/>
    </source>
</evidence>
<sequence>MLQMQVRQLLHCNVVVYHTSQLAYAWETLRDTGFEGDEMTEYPIDETMSVREFEMMIEDRFNISLELSNQRESPFSNKSLKLYQLTAGNTSSPGRECRA</sequence>
<comment type="caution">
    <text evidence="1">The sequence shown here is derived from an EMBL/GenBank/DDBJ whole genome shotgun (WGS) entry which is preliminary data.</text>
</comment>
<protein>
    <recommendedName>
        <fullName evidence="3">Acyl carrier protein</fullName>
    </recommendedName>
</protein>
<evidence type="ECO:0000313" key="2">
    <source>
        <dbReference type="Proteomes" id="UP001501207"/>
    </source>
</evidence>
<keyword evidence="2" id="KW-1185">Reference proteome</keyword>